<reference evidence="1" key="1">
    <citation type="submission" date="2019-11" db="EMBL/GenBank/DDBJ databases">
        <title>Leishmania tarentolae CDS.</title>
        <authorList>
            <person name="Goto Y."/>
            <person name="Yamagishi J."/>
        </authorList>
    </citation>
    <scope>NUCLEOTIDE SEQUENCE [LARGE SCALE GENOMIC DNA]</scope>
    <source>
        <strain evidence="1">Parrot Tar II</strain>
    </source>
</reference>
<name>A0A640KE32_LEITA</name>
<gene>
    <name evidence="1" type="ORF">LtaPh_1512900</name>
</gene>
<sequence>MLPHPPLAHRQVRPEFEKHQHTRVCVRHTRGHSGAPDIWPQVYASFVSIAHISLHRRCNGVELEPGFVFQIRISAHSPPSLLLNHKRRQMKLWRTANVFTAAEVQRAFAALHQNAEALYSVSGTSSLLRPFVRRRGRTSGHRRDHMELPLHHMYESNTVYQQLPVEVRLICAGLHEVALSYAQEALQEPGIFPDARDEILNNLGRNSVLRVLRYPAGCGCRPHVDPGLCTALLAGSAGGLEVSTTDAALTSFANRPGHYAAHVDPSPTSMHDEASHMPDTLPHWEPFLTAHSGEAVVMAGNMLGAVSGGTLPGVLHRVRRDWAAATPPMCEQGSPPLRAACINNEADTEMDTGNGVFRFNVVVELRPADAKRWYAAASDHSLLSST</sequence>
<dbReference type="InterPro" id="IPR027443">
    <property type="entry name" value="IPNS-like_sf"/>
</dbReference>
<evidence type="ECO:0000313" key="1">
    <source>
        <dbReference type="EMBL" id="GET87324.1"/>
    </source>
</evidence>
<proteinExistence type="predicted"/>
<dbReference type="AlphaFoldDB" id="A0A640KE32"/>
<dbReference type="OrthoDB" id="272890at2759"/>
<keyword evidence="2" id="KW-1185">Reference proteome</keyword>
<accession>A0A640KE32</accession>
<organism evidence="1 2">
    <name type="scientific">Leishmania tarentolae</name>
    <name type="common">Sauroleishmania tarentolae</name>
    <dbReference type="NCBI Taxonomy" id="5689"/>
    <lineage>
        <taxon>Eukaryota</taxon>
        <taxon>Discoba</taxon>
        <taxon>Euglenozoa</taxon>
        <taxon>Kinetoplastea</taxon>
        <taxon>Metakinetoplastina</taxon>
        <taxon>Trypanosomatida</taxon>
        <taxon>Trypanosomatidae</taxon>
        <taxon>Leishmaniinae</taxon>
        <taxon>Leishmania</taxon>
        <taxon>lizard Leishmania</taxon>
    </lineage>
</organism>
<dbReference type="Gene3D" id="2.60.120.330">
    <property type="entry name" value="B-lactam Antibiotic, Isopenicillin N Synthase, Chain"/>
    <property type="match status" value="1"/>
</dbReference>
<comment type="caution">
    <text evidence="1">The sequence shown here is derived from an EMBL/GenBank/DDBJ whole genome shotgun (WGS) entry which is preliminary data.</text>
</comment>
<dbReference type="Proteomes" id="UP000419144">
    <property type="component" value="Unassembled WGS sequence"/>
</dbReference>
<protein>
    <submittedName>
        <fullName evidence="1">Uncharacterized protein</fullName>
    </submittedName>
</protein>
<dbReference type="VEuPathDB" id="TriTrypDB:LtaPh_1512900"/>
<evidence type="ECO:0000313" key="2">
    <source>
        <dbReference type="Proteomes" id="UP000419144"/>
    </source>
</evidence>
<dbReference type="SUPFAM" id="SSF51197">
    <property type="entry name" value="Clavaminate synthase-like"/>
    <property type="match status" value="1"/>
</dbReference>
<dbReference type="EMBL" id="BLBS01000019">
    <property type="protein sequence ID" value="GET87324.1"/>
    <property type="molecule type" value="Genomic_DNA"/>
</dbReference>